<dbReference type="PATRIC" id="fig|1304284.3.peg.1966"/>
<organism evidence="2 3">
    <name type="scientific">Caldisalinibacter kiritimatiensis</name>
    <dbReference type="NCBI Taxonomy" id="1304284"/>
    <lineage>
        <taxon>Bacteria</taxon>
        <taxon>Bacillati</taxon>
        <taxon>Bacillota</taxon>
        <taxon>Tissierellia</taxon>
        <taxon>Tissierellales</taxon>
        <taxon>Thermohalobacteraceae</taxon>
        <taxon>Caldisalinibacter</taxon>
    </lineage>
</organism>
<accession>R1ATK2</accession>
<feature type="domain" description="PRC-barrel" evidence="1">
    <location>
        <begin position="83"/>
        <end position="152"/>
    </location>
</feature>
<protein>
    <recommendedName>
        <fullName evidence="1">PRC-barrel domain-containing protein</fullName>
    </recommendedName>
</protein>
<dbReference type="SUPFAM" id="SSF50346">
    <property type="entry name" value="PRC-barrel domain"/>
    <property type="match status" value="1"/>
</dbReference>
<evidence type="ECO:0000313" key="2">
    <source>
        <dbReference type="EMBL" id="EOC99956.1"/>
    </source>
</evidence>
<dbReference type="Proteomes" id="UP000013378">
    <property type="component" value="Unassembled WGS sequence"/>
</dbReference>
<dbReference type="AlphaFoldDB" id="R1ATK2"/>
<dbReference type="InterPro" id="IPR011033">
    <property type="entry name" value="PRC_barrel-like_sf"/>
</dbReference>
<dbReference type="Gene3D" id="2.30.30.240">
    <property type="entry name" value="PRC-barrel domain"/>
    <property type="match status" value="2"/>
</dbReference>
<dbReference type="InterPro" id="IPR027275">
    <property type="entry name" value="PRC-brl_dom"/>
</dbReference>
<dbReference type="STRING" id="1304284.L21TH_2001"/>
<dbReference type="Pfam" id="PF05239">
    <property type="entry name" value="PRC"/>
    <property type="match status" value="1"/>
</dbReference>
<name>R1ATK2_9FIRM</name>
<gene>
    <name evidence="2" type="ORF">L21TH_2001</name>
</gene>
<comment type="caution">
    <text evidence="2">The sequence shown here is derived from an EMBL/GenBank/DDBJ whole genome shotgun (WGS) entry which is preliminary data.</text>
</comment>
<dbReference type="EMBL" id="ARZA01000221">
    <property type="protein sequence ID" value="EOC99956.1"/>
    <property type="molecule type" value="Genomic_DNA"/>
</dbReference>
<keyword evidence="3" id="KW-1185">Reference proteome</keyword>
<evidence type="ECO:0000259" key="1">
    <source>
        <dbReference type="Pfam" id="PF05239"/>
    </source>
</evidence>
<dbReference type="eggNOG" id="COG3881">
    <property type="taxonomic scope" value="Bacteria"/>
</dbReference>
<proteinExistence type="predicted"/>
<evidence type="ECO:0000313" key="3">
    <source>
        <dbReference type="Proteomes" id="UP000013378"/>
    </source>
</evidence>
<reference evidence="2 3" key="1">
    <citation type="journal article" date="2015" name="Geomicrobiol. J.">
        <title>Caldisalinibacter kiritimatiensis gen. nov., sp. nov., a moderately thermohalophilic thiosulfate-reducing bacterium from a hypersaline microbial mat.</title>
        <authorList>
            <person name="Ben Hania W."/>
            <person name="Joseph M."/>
            <person name="Fiebig A."/>
            <person name="Bunk B."/>
            <person name="Klenk H.-P."/>
            <person name="Fardeau M.-L."/>
            <person name="Spring S."/>
        </authorList>
    </citation>
    <scope>NUCLEOTIDE SEQUENCE [LARGE SCALE GENOMIC DNA]</scope>
    <source>
        <strain evidence="2 3">L21-TH-D2</strain>
    </source>
</reference>
<sequence length="172" mass="19534">MLGVPVISKKEGEKIAEVEKLIYNYKKFRVNAILLNGKGLFKEPQIVRFKNIEAIGKDAIVLKDKKYIDKASAIPEIEESISAQNSIIEKEIITEDGESLGYIQDVIIEPEKGKILGFVLTEGLIQDILDGRSIFPYRKGIKFGNDALIITSKMKEDYIKNKKEYKKILELE</sequence>